<dbReference type="EC" id="4.2.-.-" evidence="4"/>
<dbReference type="Proteomes" id="UP000316988">
    <property type="component" value="Unassembled WGS sequence"/>
</dbReference>
<dbReference type="RefSeq" id="WP_143913149.1">
    <property type="nucleotide sequence ID" value="NZ_VLNT01000006.1"/>
</dbReference>
<evidence type="ECO:0000313" key="6">
    <source>
        <dbReference type="EMBL" id="TSD63094.1"/>
    </source>
</evidence>
<comment type="caution">
    <text evidence="6">The sequence shown here is derived from an EMBL/GenBank/DDBJ whole genome shotgun (WGS) entry which is preliminary data.</text>
</comment>
<dbReference type="PANTHER" id="PTHR30411">
    <property type="entry name" value="CYTOPLASMIC PROTEIN"/>
    <property type="match status" value="1"/>
</dbReference>
<dbReference type="GO" id="GO:0016829">
    <property type="term" value="F:lyase activity"/>
    <property type="evidence" value="ECO:0007669"/>
    <property type="project" value="UniProtKB-KW"/>
</dbReference>
<keyword evidence="7" id="KW-1185">Reference proteome</keyword>
<keyword evidence="2 4" id="KW-0648">Protein biosynthesis</keyword>
<dbReference type="InterPro" id="IPR007214">
    <property type="entry name" value="YbaK/aa-tRNA-synth-assoc-dom"/>
</dbReference>
<comment type="similarity">
    <text evidence="1 4">Belongs to the prolyl-tRNA editing family. YbaK/EbsC subfamily.</text>
</comment>
<dbReference type="GO" id="GO:0002161">
    <property type="term" value="F:aminoacyl-tRNA deacylase activity"/>
    <property type="evidence" value="ECO:0007669"/>
    <property type="project" value="InterPro"/>
</dbReference>
<name>A0A554S9R3_9ACTN</name>
<keyword evidence="3 4" id="KW-0456">Lyase</keyword>
<evidence type="ECO:0000259" key="5">
    <source>
        <dbReference type="Pfam" id="PF04073"/>
    </source>
</evidence>
<dbReference type="InterPro" id="IPR004369">
    <property type="entry name" value="Prolyl-tRNA_editing_YbaK/EbsC"/>
</dbReference>
<dbReference type="EMBL" id="VLNT01000006">
    <property type="protein sequence ID" value="TSD63094.1"/>
    <property type="molecule type" value="Genomic_DNA"/>
</dbReference>
<dbReference type="PANTHER" id="PTHR30411:SF0">
    <property type="entry name" value="CYS-TRNA(PRO)_CYS-TRNA(CYS) DEACYLASE YBAK"/>
    <property type="match status" value="1"/>
</dbReference>
<dbReference type="GO" id="GO:0006412">
    <property type="term" value="P:translation"/>
    <property type="evidence" value="ECO:0007669"/>
    <property type="project" value="UniProtKB-KW"/>
</dbReference>
<evidence type="ECO:0000256" key="1">
    <source>
        <dbReference type="ARBA" id="ARBA00009798"/>
    </source>
</evidence>
<feature type="domain" description="YbaK/aminoacyl-tRNA synthetase-associated" evidence="5">
    <location>
        <begin position="40"/>
        <end position="150"/>
    </location>
</feature>
<evidence type="ECO:0000256" key="3">
    <source>
        <dbReference type="ARBA" id="ARBA00023239"/>
    </source>
</evidence>
<dbReference type="PIRSF" id="PIRSF006181">
    <property type="entry name" value="EbsC_YbaK"/>
    <property type="match status" value="1"/>
</dbReference>
<gene>
    <name evidence="6" type="primary">ybaK</name>
    <name evidence="6" type="ORF">FNM00_09200</name>
</gene>
<reference evidence="6 7" key="1">
    <citation type="submission" date="2019-07" db="EMBL/GenBank/DDBJ databases">
        <authorList>
            <person name="Zhao L.H."/>
        </authorList>
    </citation>
    <scope>NUCLEOTIDE SEQUENCE [LARGE SCALE GENOMIC DNA]</scope>
    <source>
        <strain evidence="6 7">Co35</strain>
    </source>
</reference>
<dbReference type="AlphaFoldDB" id="A0A554S9R3"/>
<dbReference type="InterPro" id="IPR036754">
    <property type="entry name" value="YbaK/aa-tRNA-synt-asso_dom_sf"/>
</dbReference>
<dbReference type="NCBIfam" id="TIGR00011">
    <property type="entry name" value="YbaK_EbsC"/>
    <property type="match status" value="1"/>
</dbReference>
<dbReference type="SUPFAM" id="SSF55826">
    <property type="entry name" value="YbaK/ProRS associated domain"/>
    <property type="match status" value="1"/>
</dbReference>
<dbReference type="Pfam" id="PF04073">
    <property type="entry name" value="tRNA_edit"/>
    <property type="match status" value="1"/>
</dbReference>
<protein>
    <recommendedName>
        <fullName evidence="4">Cys-tRNA(Pro)/Cys-tRNA(Cys) deacylase</fullName>
        <ecNumber evidence="4">4.2.-.-</ecNumber>
    </recommendedName>
</protein>
<dbReference type="Gene3D" id="3.90.960.10">
    <property type="entry name" value="YbaK/aminoacyl-tRNA synthetase-associated domain"/>
    <property type="match status" value="1"/>
</dbReference>
<sequence>MAKKTSPESTPGFLALRRAGVRATAHSYEHDPRSESFGLEGAQALGLDPARVFKTLVIDLGGSLAVAVVPVSARLDLKATAAALEAKRATMADPEAAQRATGYVVGGISPFGQRTRLRTVVDESVTGWPTVFVSGGRRGLEAEVSPNDLIGVTDAVVAAIAR</sequence>
<accession>A0A554S9R3</accession>
<evidence type="ECO:0000313" key="7">
    <source>
        <dbReference type="Proteomes" id="UP000316988"/>
    </source>
</evidence>
<organism evidence="6 7">
    <name type="scientific">Aeromicrobium piscarium</name>
    <dbReference type="NCBI Taxonomy" id="2590901"/>
    <lineage>
        <taxon>Bacteria</taxon>
        <taxon>Bacillati</taxon>
        <taxon>Actinomycetota</taxon>
        <taxon>Actinomycetes</taxon>
        <taxon>Propionibacteriales</taxon>
        <taxon>Nocardioidaceae</taxon>
        <taxon>Aeromicrobium</taxon>
    </lineage>
</organism>
<evidence type="ECO:0000256" key="2">
    <source>
        <dbReference type="ARBA" id="ARBA00022917"/>
    </source>
</evidence>
<dbReference type="OrthoDB" id="9809296at2"/>
<dbReference type="CDD" id="cd00002">
    <property type="entry name" value="YbaK_deacylase"/>
    <property type="match status" value="1"/>
</dbReference>
<evidence type="ECO:0000256" key="4">
    <source>
        <dbReference type="PIRNR" id="PIRNR006181"/>
    </source>
</evidence>
<proteinExistence type="inferred from homology"/>